<sequence>MEHVLVFYRSEVPVVVVHDKLFSGTRWTDPITTGVLEVTSPATNAVVGRVAETTTEDLDEMISQARDSFESGVWRSTPPAERGALLARVADMLEERQAEVCQILSDEMGTPPGTAAMIQVTPTLGVLRYYARLSETFPWSEVRHGDFGASVITRHPVGVVAAITAWNVPLYLNTAKLAPTLLSGSSVILKPSSATPLSALWLADLFREAGLPEGVLSVVTGPSSVGDHLVSHADVDKISFTGSTGVGKHIAGIAAQSLKRCSLELGGKSAAIVLEDADIAAHAGTMVFSALMNSGQACVSQNRILAPRSRYDEVVEALVENVKAMPVGDPADDGTAFGPLANHKQKASVEGYIRKGVEEGATIAYGGGTVEGLPEGVAAGAYVQPTVFRDVDNSMTIAQEEIFGPVLQVIAYDTVDEAVQIANDSEYGLAGAVYSADPDAALAVAQRVRTGTMGINWYAFDPSAPFGGFKNSGLGRENGPEGLEAFCELQSVLMPFGWEPSEG</sequence>
<dbReference type="PANTHER" id="PTHR42804:SF1">
    <property type="entry name" value="ALDEHYDE DEHYDROGENASE-RELATED"/>
    <property type="match status" value="1"/>
</dbReference>
<dbReference type="InterPro" id="IPR029510">
    <property type="entry name" value="Ald_DH_CS_GLU"/>
</dbReference>
<dbReference type="Gene3D" id="3.40.605.10">
    <property type="entry name" value="Aldehyde Dehydrogenase, Chain A, domain 1"/>
    <property type="match status" value="1"/>
</dbReference>
<dbReference type="Proteomes" id="UP001185873">
    <property type="component" value="Unassembled WGS sequence"/>
</dbReference>
<organism evidence="6 7">
    <name type="scientific">Dietzia maris</name>
    <dbReference type="NCBI Taxonomy" id="37915"/>
    <lineage>
        <taxon>Bacteria</taxon>
        <taxon>Bacillati</taxon>
        <taxon>Actinomycetota</taxon>
        <taxon>Actinomycetes</taxon>
        <taxon>Mycobacteriales</taxon>
        <taxon>Dietziaceae</taxon>
        <taxon>Dietzia</taxon>
    </lineage>
</organism>
<evidence type="ECO:0000313" key="7">
    <source>
        <dbReference type="Proteomes" id="UP001185873"/>
    </source>
</evidence>
<accession>A0AAE4R1H2</accession>
<evidence type="ECO:0000313" key="6">
    <source>
        <dbReference type="EMBL" id="MDV6300518.1"/>
    </source>
</evidence>
<evidence type="ECO:0000256" key="4">
    <source>
        <dbReference type="RuleBase" id="RU003345"/>
    </source>
</evidence>
<reference evidence="6" key="1">
    <citation type="submission" date="2023-10" db="EMBL/GenBank/DDBJ databases">
        <title>Development of a sustainable strategy for remediation of hydrocarbon-contaminated territories based on the waste exchange concept.</title>
        <authorList>
            <person name="Krivoruchko A."/>
        </authorList>
    </citation>
    <scope>NUCLEOTIDE SEQUENCE</scope>
    <source>
        <strain evidence="6">IEGM 1175</strain>
    </source>
</reference>
<dbReference type="InterPro" id="IPR016161">
    <property type="entry name" value="Ald_DH/histidinol_DH"/>
</dbReference>
<dbReference type="Pfam" id="PF00171">
    <property type="entry name" value="Aldedh"/>
    <property type="match status" value="1"/>
</dbReference>
<dbReference type="FunFam" id="3.40.309.10:FF:000009">
    <property type="entry name" value="Aldehyde dehydrogenase A"/>
    <property type="match status" value="1"/>
</dbReference>
<dbReference type="RefSeq" id="WP_317470962.1">
    <property type="nucleotide sequence ID" value="NZ_JAWLKJ010000004.1"/>
</dbReference>
<feature type="domain" description="Aldehyde dehydrogenase" evidence="5">
    <location>
        <begin position="27"/>
        <end position="492"/>
    </location>
</feature>
<proteinExistence type="inferred from homology"/>
<dbReference type="PANTHER" id="PTHR42804">
    <property type="entry name" value="ALDEHYDE DEHYDROGENASE"/>
    <property type="match status" value="1"/>
</dbReference>
<dbReference type="InterPro" id="IPR016163">
    <property type="entry name" value="Ald_DH_C"/>
</dbReference>
<dbReference type="SUPFAM" id="SSF53720">
    <property type="entry name" value="ALDH-like"/>
    <property type="match status" value="1"/>
</dbReference>
<feature type="active site" evidence="3">
    <location>
        <position position="264"/>
    </location>
</feature>
<comment type="similarity">
    <text evidence="1 4">Belongs to the aldehyde dehydrogenase family.</text>
</comment>
<evidence type="ECO:0000256" key="2">
    <source>
        <dbReference type="ARBA" id="ARBA00023002"/>
    </source>
</evidence>
<name>A0AAE4R1H2_9ACTN</name>
<dbReference type="EMBL" id="JAWLKJ010000004">
    <property type="protein sequence ID" value="MDV6300518.1"/>
    <property type="molecule type" value="Genomic_DNA"/>
</dbReference>
<evidence type="ECO:0000259" key="5">
    <source>
        <dbReference type="Pfam" id="PF00171"/>
    </source>
</evidence>
<comment type="caution">
    <text evidence="6">The sequence shown here is derived from an EMBL/GenBank/DDBJ whole genome shotgun (WGS) entry which is preliminary data.</text>
</comment>
<dbReference type="Gene3D" id="3.40.309.10">
    <property type="entry name" value="Aldehyde Dehydrogenase, Chain A, domain 2"/>
    <property type="match status" value="1"/>
</dbReference>
<evidence type="ECO:0000256" key="1">
    <source>
        <dbReference type="ARBA" id="ARBA00009986"/>
    </source>
</evidence>
<dbReference type="InterPro" id="IPR016162">
    <property type="entry name" value="Ald_DH_N"/>
</dbReference>
<dbReference type="GO" id="GO:0016620">
    <property type="term" value="F:oxidoreductase activity, acting on the aldehyde or oxo group of donors, NAD or NADP as acceptor"/>
    <property type="evidence" value="ECO:0007669"/>
    <property type="project" value="InterPro"/>
</dbReference>
<dbReference type="PROSITE" id="PS00687">
    <property type="entry name" value="ALDEHYDE_DEHYDR_GLU"/>
    <property type="match status" value="1"/>
</dbReference>
<dbReference type="AlphaFoldDB" id="A0AAE4R1H2"/>
<keyword evidence="2 4" id="KW-0560">Oxidoreductase</keyword>
<gene>
    <name evidence="6" type="ORF">R3P82_15520</name>
</gene>
<evidence type="ECO:0000256" key="3">
    <source>
        <dbReference type="PROSITE-ProRule" id="PRU10007"/>
    </source>
</evidence>
<dbReference type="CDD" id="cd07139">
    <property type="entry name" value="ALDH_AldA-Rv0768"/>
    <property type="match status" value="1"/>
</dbReference>
<protein>
    <submittedName>
        <fullName evidence="6">Aldehyde dehydrogenase</fullName>
    </submittedName>
</protein>
<dbReference type="InterPro" id="IPR015590">
    <property type="entry name" value="Aldehyde_DH_dom"/>
</dbReference>
<dbReference type="FunFam" id="3.40.605.10:FF:000007">
    <property type="entry name" value="NAD/NADP-dependent betaine aldehyde dehydrogenase"/>
    <property type="match status" value="1"/>
</dbReference>